<keyword evidence="3" id="KW-1185">Reference proteome</keyword>
<keyword evidence="1" id="KW-0472">Membrane</keyword>
<reference evidence="2" key="1">
    <citation type="submission" date="2016-10" db="EMBL/GenBank/DDBJ databases">
        <authorList>
            <person name="Benchimol M."/>
            <person name="Almeida L.G."/>
            <person name="Vasconcelos A.T."/>
            <person name="Perreira-Neves A."/>
            <person name="Rosa I.A."/>
            <person name="Tasca T."/>
            <person name="Bogo M.R."/>
            <person name="de Souza W."/>
        </authorList>
    </citation>
    <scope>NUCLEOTIDE SEQUENCE [LARGE SCALE GENOMIC DNA]</scope>
    <source>
        <strain evidence="2">K</strain>
    </source>
</reference>
<organism evidence="2 3">
    <name type="scientific">Tritrichomonas foetus</name>
    <dbReference type="NCBI Taxonomy" id="1144522"/>
    <lineage>
        <taxon>Eukaryota</taxon>
        <taxon>Metamonada</taxon>
        <taxon>Parabasalia</taxon>
        <taxon>Tritrichomonadida</taxon>
        <taxon>Tritrichomonadidae</taxon>
        <taxon>Tritrichomonas</taxon>
    </lineage>
</organism>
<dbReference type="OrthoDB" id="10535425at2759"/>
<accession>A0A1J4KGU1</accession>
<evidence type="ECO:0000256" key="1">
    <source>
        <dbReference type="SAM" id="Phobius"/>
    </source>
</evidence>
<protein>
    <submittedName>
        <fullName evidence="2">Uncharacterized protein</fullName>
    </submittedName>
</protein>
<dbReference type="Proteomes" id="UP000179807">
    <property type="component" value="Unassembled WGS sequence"/>
</dbReference>
<dbReference type="AlphaFoldDB" id="A0A1J4KGU1"/>
<dbReference type="VEuPathDB" id="TrichDB:TRFO_04110"/>
<evidence type="ECO:0000313" key="2">
    <source>
        <dbReference type="EMBL" id="OHT10623.1"/>
    </source>
</evidence>
<sequence length="311" mass="35755">MNLILFLVFVNSECDINITSALGIHKVDQELEYGKSMCINITYYPFYIAFYDISPNVRYNEYYSRSKDRKNPKDFTAVGSELVSSIIFRAIELPYGSITLTAHEPSSRLRFIYFSMPGLCQTGIYFSNTNFEEISLMPLSSSSLSLLSTSGLTNFTRLRNFDDKCFVYVPPHQTTVKFSQTSKDPTDQFFIYKNFTDYQAFAGTFSTKEVTYNENESFLLRILTNGDITPEKVTISVESKESIPSGVSKFFIPRHKEPECEIVFHWYSEELIIALLACCGFFLVLSVIIIMFKCIDRCRHGNGLFRFHSLE</sequence>
<evidence type="ECO:0000313" key="3">
    <source>
        <dbReference type="Proteomes" id="UP000179807"/>
    </source>
</evidence>
<comment type="caution">
    <text evidence="2">The sequence shown here is derived from an EMBL/GenBank/DDBJ whole genome shotgun (WGS) entry which is preliminary data.</text>
</comment>
<feature type="transmembrane region" description="Helical" evidence="1">
    <location>
        <begin position="271"/>
        <end position="292"/>
    </location>
</feature>
<dbReference type="GeneID" id="94826398"/>
<keyword evidence="1" id="KW-0812">Transmembrane</keyword>
<name>A0A1J4KGU1_9EUKA</name>
<gene>
    <name evidence="2" type="ORF">TRFO_04110</name>
</gene>
<dbReference type="RefSeq" id="XP_068363759.1">
    <property type="nucleotide sequence ID" value="XM_068491694.1"/>
</dbReference>
<dbReference type="EMBL" id="MLAK01000605">
    <property type="protein sequence ID" value="OHT10623.1"/>
    <property type="molecule type" value="Genomic_DNA"/>
</dbReference>
<keyword evidence="1" id="KW-1133">Transmembrane helix</keyword>
<proteinExistence type="predicted"/>